<evidence type="ECO:0000313" key="3">
    <source>
        <dbReference type="Proteomes" id="UP000008963"/>
    </source>
</evidence>
<organism evidence="2 3">
    <name type="scientific">Halobacteriovorax marinus (strain ATCC BAA-682 / DSM 15412 / SJ)</name>
    <name type="common">Bacteriovorax marinus</name>
    <dbReference type="NCBI Taxonomy" id="862908"/>
    <lineage>
        <taxon>Bacteria</taxon>
        <taxon>Pseudomonadati</taxon>
        <taxon>Bdellovibrionota</taxon>
        <taxon>Bacteriovoracia</taxon>
        <taxon>Bacteriovoracales</taxon>
        <taxon>Halobacteriovoraceae</taxon>
        <taxon>Halobacteriovorax</taxon>
    </lineage>
</organism>
<accession>E1WZU0</accession>
<proteinExistence type="predicted"/>
<dbReference type="InterPro" id="IPR038765">
    <property type="entry name" value="Papain-like_cys_pep_sf"/>
</dbReference>
<dbReference type="eggNOG" id="COG4870">
    <property type="taxonomic scope" value="Bacteria"/>
</dbReference>
<feature type="domain" description="Peptidase C1A papain C-terminal" evidence="1">
    <location>
        <begin position="21"/>
        <end position="277"/>
    </location>
</feature>
<dbReference type="EMBL" id="FQ312005">
    <property type="protein sequence ID" value="CBW27876.1"/>
    <property type="molecule type" value="Genomic_DNA"/>
</dbReference>
<dbReference type="PROSITE" id="PS51257">
    <property type="entry name" value="PROKAR_LIPOPROTEIN"/>
    <property type="match status" value="1"/>
</dbReference>
<evidence type="ECO:0000313" key="2">
    <source>
        <dbReference type="EMBL" id="CBW27876.1"/>
    </source>
</evidence>
<gene>
    <name evidence="2" type="ordered locus">BMS_3119</name>
</gene>
<dbReference type="InterPro" id="IPR000668">
    <property type="entry name" value="Peptidase_C1A_C"/>
</dbReference>
<dbReference type="GO" id="GO:0006508">
    <property type="term" value="P:proteolysis"/>
    <property type="evidence" value="ECO:0007669"/>
    <property type="project" value="InterPro"/>
</dbReference>
<dbReference type="KEGG" id="bmx:BMS_3119"/>
<dbReference type="Gene3D" id="3.90.70.10">
    <property type="entry name" value="Cysteine proteinases"/>
    <property type="match status" value="1"/>
</dbReference>
<dbReference type="GO" id="GO:0008234">
    <property type="term" value="F:cysteine-type peptidase activity"/>
    <property type="evidence" value="ECO:0007669"/>
    <property type="project" value="InterPro"/>
</dbReference>
<dbReference type="Proteomes" id="UP000008963">
    <property type="component" value="Chromosome"/>
</dbReference>
<dbReference type="OrthoDB" id="5318987at2"/>
<sequence>MRPIIFFIILFLSSCMKESTLPTRYDSRVVGAVSSFKEQSWGTCWAFATMSTLESNLLRSSEWSKSGEKGHADLAEYHLDKFNGFNRHGRKGDRQEGWYSGQGEKFVGSNLDEPEDGLVVHLGGDYQVSSAYLLSVGGAVQERLTPAVNNRDFNSFGNTSSDGVLLKNNYKYFLPRDMEWLSFSGTDEQKREKVKKAIMKYGAVASAQNMRDEPLAIASDGLEIHMNLNEEKLNHAVSLVGWDDSLVYKGHKGAWIVKDSDHKDEKTGKHIGIFYIMYDDLHAAKDKYMGAIAFSNTKENTFKEVLTHSLHGWRYNTTGKIEYIRSVFDSSTNGHISKIGYVSLEKDNEVNLEIFINKKKITELNFRHSEVGVFVRDIENIVLKEGDLVEVYQRNTSGKYGFDGSFMMEVLLGKLPKWGDPVSVSSKARVGEAYYKVIGESLEKDFSKYAQLDWEASKEKKEKVSLSASPSLFIYIE</sequence>
<dbReference type="AlphaFoldDB" id="E1WZU0"/>
<reference evidence="3" key="1">
    <citation type="journal article" date="2013" name="ISME J.">
        <title>A small predatory core genome in the divergent marine Bacteriovorax marinus SJ and the terrestrial Bdellovibrio bacteriovorus.</title>
        <authorList>
            <person name="Crossman L.C."/>
            <person name="Chen H."/>
            <person name="Cerdeno-Tarraga A.M."/>
            <person name="Brooks K."/>
            <person name="Quail M.A."/>
            <person name="Pineiro S.A."/>
            <person name="Hobley L."/>
            <person name="Sockett R.E."/>
            <person name="Bentley S.D."/>
            <person name="Parkhill J."/>
            <person name="Williams H.N."/>
            <person name="Stine O.C."/>
        </authorList>
    </citation>
    <scope>NUCLEOTIDE SEQUENCE [LARGE SCALE GENOMIC DNA]</scope>
    <source>
        <strain evidence="3">ATCC BAA-682 / DSM 15412 / SJ</strain>
    </source>
</reference>
<evidence type="ECO:0000259" key="1">
    <source>
        <dbReference type="SMART" id="SM00645"/>
    </source>
</evidence>
<dbReference type="Pfam" id="PF00112">
    <property type="entry name" value="Peptidase_C1"/>
    <property type="match status" value="1"/>
</dbReference>
<dbReference type="RefSeq" id="WP_014245646.1">
    <property type="nucleotide sequence ID" value="NC_016620.1"/>
</dbReference>
<name>E1WZU0_HALMS</name>
<dbReference type="HOGENOM" id="CLU_572087_0_0_7"/>
<dbReference type="SUPFAM" id="SSF54001">
    <property type="entry name" value="Cysteine proteinases"/>
    <property type="match status" value="1"/>
</dbReference>
<dbReference type="PATRIC" id="fig|862908.3.peg.2982"/>
<keyword evidence="3" id="KW-1185">Reference proteome</keyword>
<dbReference type="STRING" id="862908.BMS_3119"/>
<protein>
    <recommendedName>
        <fullName evidence="1">Peptidase C1A papain C-terminal domain-containing protein</fullName>
    </recommendedName>
</protein>
<dbReference type="SMART" id="SM00645">
    <property type="entry name" value="Pept_C1"/>
    <property type="match status" value="1"/>
</dbReference>